<dbReference type="PANTHER" id="PTHR46986">
    <property type="entry name" value="ENDORIBONUCLEASE YBEY, CHLOROPLASTIC"/>
    <property type="match status" value="1"/>
</dbReference>
<accession>A0A1G9JWX5</accession>
<comment type="subcellular location">
    <subcellularLocation>
        <location evidence="9">Cytoplasm</location>
    </subcellularLocation>
</comment>
<organism evidence="10 11">
    <name type="scientific">Halarsenatibacter silvermanii</name>
    <dbReference type="NCBI Taxonomy" id="321763"/>
    <lineage>
        <taxon>Bacteria</taxon>
        <taxon>Bacillati</taxon>
        <taxon>Bacillota</taxon>
        <taxon>Clostridia</taxon>
        <taxon>Halanaerobiales</taxon>
        <taxon>Halarsenatibacteraceae</taxon>
        <taxon>Halarsenatibacter</taxon>
    </lineage>
</organism>
<keyword evidence="2 9" id="KW-0690">Ribosome biogenesis</keyword>
<dbReference type="Pfam" id="PF02130">
    <property type="entry name" value="YbeY"/>
    <property type="match status" value="1"/>
</dbReference>
<evidence type="ECO:0000313" key="10">
    <source>
        <dbReference type="EMBL" id="SDL41363.1"/>
    </source>
</evidence>
<evidence type="ECO:0000256" key="6">
    <source>
        <dbReference type="ARBA" id="ARBA00022759"/>
    </source>
</evidence>
<dbReference type="Proteomes" id="UP000199476">
    <property type="component" value="Unassembled WGS sequence"/>
</dbReference>
<evidence type="ECO:0000256" key="8">
    <source>
        <dbReference type="ARBA" id="ARBA00022833"/>
    </source>
</evidence>
<evidence type="ECO:0000256" key="2">
    <source>
        <dbReference type="ARBA" id="ARBA00022517"/>
    </source>
</evidence>
<dbReference type="GO" id="GO:0004521">
    <property type="term" value="F:RNA endonuclease activity"/>
    <property type="evidence" value="ECO:0007669"/>
    <property type="project" value="UniProtKB-UniRule"/>
</dbReference>
<dbReference type="EMBL" id="FNGO01000004">
    <property type="protein sequence ID" value="SDL41363.1"/>
    <property type="molecule type" value="Genomic_DNA"/>
</dbReference>
<gene>
    <name evidence="9" type="primary">ybeY</name>
    <name evidence="10" type="ORF">SAMN04488692_104100</name>
</gene>
<dbReference type="InterPro" id="IPR002036">
    <property type="entry name" value="YbeY"/>
</dbReference>
<dbReference type="PANTHER" id="PTHR46986:SF1">
    <property type="entry name" value="ENDORIBONUCLEASE YBEY, CHLOROPLASTIC"/>
    <property type="match status" value="1"/>
</dbReference>
<comment type="similarity">
    <text evidence="1 9">Belongs to the endoribonuclease YbeY family.</text>
</comment>
<evidence type="ECO:0000256" key="1">
    <source>
        <dbReference type="ARBA" id="ARBA00010875"/>
    </source>
</evidence>
<dbReference type="AlphaFoldDB" id="A0A1G9JWX5"/>
<keyword evidence="4 9" id="KW-0540">Nuclease</keyword>
<dbReference type="InterPro" id="IPR023091">
    <property type="entry name" value="MetalPrtase_cat_dom_sf_prd"/>
</dbReference>
<feature type="binding site" evidence="9">
    <location>
        <position position="121"/>
    </location>
    <ligand>
        <name>Zn(2+)</name>
        <dbReference type="ChEBI" id="CHEBI:29105"/>
        <note>catalytic</note>
    </ligand>
</feature>
<dbReference type="GO" id="GO:0004222">
    <property type="term" value="F:metalloendopeptidase activity"/>
    <property type="evidence" value="ECO:0007669"/>
    <property type="project" value="InterPro"/>
</dbReference>
<dbReference type="PROSITE" id="PS01306">
    <property type="entry name" value="UPF0054"/>
    <property type="match status" value="1"/>
</dbReference>
<proteinExistence type="inferred from homology"/>
<keyword evidence="5 9" id="KW-0479">Metal-binding</keyword>
<dbReference type="GO" id="GO:0005737">
    <property type="term" value="C:cytoplasm"/>
    <property type="evidence" value="ECO:0007669"/>
    <property type="project" value="UniProtKB-SubCell"/>
</dbReference>
<keyword evidence="11" id="KW-1185">Reference proteome</keyword>
<protein>
    <recommendedName>
        <fullName evidence="9">Endoribonuclease YbeY</fullName>
        <ecNumber evidence="9">3.1.-.-</ecNumber>
    </recommendedName>
</protein>
<reference evidence="10 11" key="1">
    <citation type="submission" date="2016-10" db="EMBL/GenBank/DDBJ databases">
        <authorList>
            <person name="de Groot N.N."/>
        </authorList>
    </citation>
    <scope>NUCLEOTIDE SEQUENCE [LARGE SCALE GENOMIC DNA]</scope>
    <source>
        <strain evidence="10 11">SLAS-1</strain>
    </source>
</reference>
<keyword evidence="8 9" id="KW-0862">Zinc</keyword>
<dbReference type="SUPFAM" id="SSF55486">
    <property type="entry name" value="Metalloproteases ('zincins'), catalytic domain"/>
    <property type="match status" value="1"/>
</dbReference>
<evidence type="ECO:0000256" key="4">
    <source>
        <dbReference type="ARBA" id="ARBA00022722"/>
    </source>
</evidence>
<dbReference type="RefSeq" id="WP_234985482.1">
    <property type="nucleotide sequence ID" value="NZ_FNGO01000004.1"/>
</dbReference>
<dbReference type="InterPro" id="IPR020549">
    <property type="entry name" value="YbeY_CS"/>
</dbReference>
<dbReference type="GO" id="GO:0008270">
    <property type="term" value="F:zinc ion binding"/>
    <property type="evidence" value="ECO:0007669"/>
    <property type="project" value="UniProtKB-UniRule"/>
</dbReference>
<evidence type="ECO:0000256" key="5">
    <source>
        <dbReference type="ARBA" id="ARBA00022723"/>
    </source>
</evidence>
<evidence type="ECO:0000256" key="9">
    <source>
        <dbReference type="HAMAP-Rule" id="MF_00009"/>
    </source>
</evidence>
<keyword evidence="7 9" id="KW-0378">Hydrolase</keyword>
<dbReference type="GO" id="GO:0006364">
    <property type="term" value="P:rRNA processing"/>
    <property type="evidence" value="ECO:0007669"/>
    <property type="project" value="UniProtKB-UniRule"/>
</dbReference>
<keyword evidence="6 9" id="KW-0255">Endonuclease</keyword>
<dbReference type="NCBIfam" id="TIGR00043">
    <property type="entry name" value="rRNA maturation RNase YbeY"/>
    <property type="match status" value="1"/>
</dbReference>
<sequence length="152" mass="17781">MTINSQILISSQIDDFDLADERLAELKKLIKIILDRELEEAEEHPDCLEVSLTFVDDDRIEKLNKEYRDRQKPTDVLAFPLGEELLGEVIISIPRARDQAEDYNHSLFYEISFLTVHGVLHLLGYEHGDFETRSDMEEREKSYLSELDFFSD</sequence>
<dbReference type="STRING" id="321763.SAMN04488692_104100"/>
<comment type="cofactor">
    <cofactor evidence="9">
        <name>Zn(2+)</name>
        <dbReference type="ChEBI" id="CHEBI:29105"/>
    </cofactor>
    <text evidence="9">Binds 1 zinc ion.</text>
</comment>
<evidence type="ECO:0000256" key="3">
    <source>
        <dbReference type="ARBA" id="ARBA00022552"/>
    </source>
</evidence>
<evidence type="ECO:0000256" key="7">
    <source>
        <dbReference type="ARBA" id="ARBA00022801"/>
    </source>
</evidence>
<dbReference type="Gene3D" id="3.40.390.30">
    <property type="entry name" value="Metalloproteases ('zincins'), catalytic domain"/>
    <property type="match status" value="1"/>
</dbReference>
<dbReference type="EC" id="3.1.-.-" evidence="9"/>
<dbReference type="HAMAP" id="MF_00009">
    <property type="entry name" value="Endoribonucl_YbeY"/>
    <property type="match status" value="1"/>
</dbReference>
<evidence type="ECO:0000313" key="11">
    <source>
        <dbReference type="Proteomes" id="UP000199476"/>
    </source>
</evidence>
<name>A0A1G9JWX5_9FIRM</name>
<feature type="binding site" evidence="9">
    <location>
        <position position="117"/>
    </location>
    <ligand>
        <name>Zn(2+)</name>
        <dbReference type="ChEBI" id="CHEBI:29105"/>
        <note>catalytic</note>
    </ligand>
</feature>
<comment type="function">
    <text evidence="9">Single strand-specific metallo-endoribonuclease involved in late-stage 70S ribosome quality control and in maturation of the 3' terminus of the 16S rRNA.</text>
</comment>
<feature type="binding site" evidence="9">
    <location>
        <position position="127"/>
    </location>
    <ligand>
        <name>Zn(2+)</name>
        <dbReference type="ChEBI" id="CHEBI:29105"/>
        <note>catalytic</note>
    </ligand>
</feature>
<keyword evidence="3 9" id="KW-0698">rRNA processing</keyword>
<keyword evidence="9" id="KW-0963">Cytoplasm</keyword>